<reference evidence="2 3" key="1">
    <citation type="journal article" date="2019" name="Commun. Biol.">
        <title>The bagworm genome reveals a unique fibroin gene that provides high tensile strength.</title>
        <authorList>
            <person name="Kono N."/>
            <person name="Nakamura H."/>
            <person name="Ohtoshi R."/>
            <person name="Tomita M."/>
            <person name="Numata K."/>
            <person name="Arakawa K."/>
        </authorList>
    </citation>
    <scope>NUCLEOTIDE SEQUENCE [LARGE SCALE GENOMIC DNA]</scope>
</reference>
<accession>A0A4C1TH05</accession>
<dbReference type="Proteomes" id="UP000299102">
    <property type="component" value="Unassembled WGS sequence"/>
</dbReference>
<proteinExistence type="predicted"/>
<feature type="compositionally biased region" description="Low complexity" evidence="1">
    <location>
        <begin position="7"/>
        <end position="21"/>
    </location>
</feature>
<comment type="caution">
    <text evidence="2">The sequence shown here is derived from an EMBL/GenBank/DDBJ whole genome shotgun (WGS) entry which is preliminary data.</text>
</comment>
<sequence length="263" mass="28535">MENGNKTTSTSSSSFSQHQQQLRQDTSTTSSPSDCNLNSTELSTTITAAGTQFLNLTLNSSSSNRSNCNSMSNPNTKMAAATTTTSSTPPSASLLGRTAGISLNKNNNYLNSNNGASSASNINNSIISIPRINERTERLNSLQFNDEIVEQNIGDIVEYCEVLEDHLQQPQTGTSSYNNTKMLSIIEDPDNDANVCCRRNLKSLAANGASSMSSGNNTGAKTKSRCRKCSCRDAFKRFLIRHTQDHLIRPTNSKRAKTFQITG</sequence>
<gene>
    <name evidence="2" type="ORF">EVAR_73798_1</name>
</gene>
<evidence type="ECO:0000313" key="3">
    <source>
        <dbReference type="Proteomes" id="UP000299102"/>
    </source>
</evidence>
<name>A0A4C1TH05_EUMVA</name>
<protein>
    <submittedName>
        <fullName evidence="2">Uncharacterized protein</fullName>
    </submittedName>
</protein>
<feature type="compositionally biased region" description="Polar residues" evidence="1">
    <location>
        <begin position="22"/>
        <end position="36"/>
    </location>
</feature>
<feature type="region of interest" description="Disordered" evidence="1">
    <location>
        <begin position="1"/>
        <end position="36"/>
    </location>
</feature>
<feature type="region of interest" description="Disordered" evidence="1">
    <location>
        <begin position="61"/>
        <end position="93"/>
    </location>
</feature>
<organism evidence="2 3">
    <name type="scientific">Eumeta variegata</name>
    <name type="common">Bagworm moth</name>
    <name type="synonym">Eumeta japonica</name>
    <dbReference type="NCBI Taxonomy" id="151549"/>
    <lineage>
        <taxon>Eukaryota</taxon>
        <taxon>Metazoa</taxon>
        <taxon>Ecdysozoa</taxon>
        <taxon>Arthropoda</taxon>
        <taxon>Hexapoda</taxon>
        <taxon>Insecta</taxon>
        <taxon>Pterygota</taxon>
        <taxon>Neoptera</taxon>
        <taxon>Endopterygota</taxon>
        <taxon>Lepidoptera</taxon>
        <taxon>Glossata</taxon>
        <taxon>Ditrysia</taxon>
        <taxon>Tineoidea</taxon>
        <taxon>Psychidae</taxon>
        <taxon>Oiketicinae</taxon>
        <taxon>Eumeta</taxon>
    </lineage>
</organism>
<evidence type="ECO:0000313" key="2">
    <source>
        <dbReference type="EMBL" id="GBP13414.1"/>
    </source>
</evidence>
<keyword evidence="3" id="KW-1185">Reference proteome</keyword>
<dbReference type="AlphaFoldDB" id="A0A4C1TH05"/>
<evidence type="ECO:0000256" key="1">
    <source>
        <dbReference type="SAM" id="MobiDB-lite"/>
    </source>
</evidence>
<dbReference type="EMBL" id="BGZK01005296">
    <property type="protein sequence ID" value="GBP13414.1"/>
    <property type="molecule type" value="Genomic_DNA"/>
</dbReference>